<evidence type="ECO:0000256" key="2">
    <source>
        <dbReference type="ARBA" id="ARBA00008066"/>
    </source>
</evidence>
<feature type="compositionally biased region" description="Polar residues" evidence="6">
    <location>
        <begin position="22"/>
        <end position="31"/>
    </location>
</feature>
<dbReference type="STRING" id="1314777.A0A164UPA6"/>
<comment type="subcellular location">
    <subcellularLocation>
        <location evidence="1">Membrane</location>
        <topology evidence="1">Multi-pass membrane protein</topology>
    </subcellularLocation>
</comment>
<feature type="transmembrane region" description="Helical" evidence="7">
    <location>
        <begin position="315"/>
        <end position="336"/>
    </location>
</feature>
<feature type="transmembrane region" description="Helical" evidence="7">
    <location>
        <begin position="229"/>
        <end position="248"/>
    </location>
</feature>
<dbReference type="Proteomes" id="UP000076722">
    <property type="component" value="Unassembled WGS sequence"/>
</dbReference>
<evidence type="ECO:0000256" key="7">
    <source>
        <dbReference type="SAM" id="Phobius"/>
    </source>
</evidence>
<evidence type="ECO:0000256" key="4">
    <source>
        <dbReference type="ARBA" id="ARBA00022989"/>
    </source>
</evidence>
<organism evidence="9 10">
    <name type="scientific">Sistotremastrum niveocremeum HHB9708</name>
    <dbReference type="NCBI Taxonomy" id="1314777"/>
    <lineage>
        <taxon>Eukaryota</taxon>
        <taxon>Fungi</taxon>
        <taxon>Dikarya</taxon>
        <taxon>Basidiomycota</taxon>
        <taxon>Agaricomycotina</taxon>
        <taxon>Agaricomycetes</taxon>
        <taxon>Sistotremastrales</taxon>
        <taxon>Sistotremastraceae</taxon>
        <taxon>Sertulicium</taxon>
        <taxon>Sertulicium niveocremeum</taxon>
    </lineage>
</organism>
<comment type="similarity">
    <text evidence="2">Belongs to the amino acid/polyamine transporter 2 family.</text>
</comment>
<keyword evidence="10" id="KW-1185">Reference proteome</keyword>
<protein>
    <recommendedName>
        <fullName evidence="8">Amino acid transporter transmembrane domain-containing protein</fullName>
    </recommendedName>
</protein>
<keyword evidence="3 7" id="KW-0812">Transmembrane</keyword>
<gene>
    <name evidence="9" type="ORF">SISNIDRAFT_411172</name>
</gene>
<feature type="transmembrane region" description="Helical" evidence="7">
    <location>
        <begin position="525"/>
        <end position="547"/>
    </location>
</feature>
<feature type="transmembrane region" description="Helical" evidence="7">
    <location>
        <begin position="435"/>
        <end position="455"/>
    </location>
</feature>
<dbReference type="Pfam" id="PF01490">
    <property type="entry name" value="Aa_trans"/>
    <property type="match status" value="1"/>
</dbReference>
<dbReference type="AlphaFoldDB" id="A0A164UPA6"/>
<dbReference type="InterPro" id="IPR013057">
    <property type="entry name" value="AA_transpt_TM"/>
</dbReference>
<evidence type="ECO:0000259" key="8">
    <source>
        <dbReference type="Pfam" id="PF01490"/>
    </source>
</evidence>
<feature type="domain" description="Amino acid transporter transmembrane" evidence="8">
    <location>
        <begin position="115"/>
        <end position="481"/>
    </location>
</feature>
<keyword evidence="5 7" id="KW-0472">Membrane</keyword>
<keyword evidence="4 7" id="KW-1133">Transmembrane helix</keyword>
<name>A0A164UPA6_9AGAM</name>
<feature type="region of interest" description="Disordered" evidence="6">
    <location>
        <begin position="1"/>
        <end position="32"/>
    </location>
</feature>
<feature type="transmembrane region" description="Helical" evidence="7">
    <location>
        <begin position="348"/>
        <end position="369"/>
    </location>
</feature>
<dbReference type="OrthoDB" id="40134at2759"/>
<evidence type="ECO:0000256" key="3">
    <source>
        <dbReference type="ARBA" id="ARBA00022692"/>
    </source>
</evidence>
<evidence type="ECO:0000256" key="1">
    <source>
        <dbReference type="ARBA" id="ARBA00004141"/>
    </source>
</evidence>
<proteinExistence type="inferred from homology"/>
<dbReference type="PANTHER" id="PTHR22950:SF461">
    <property type="entry name" value="AMINO ACID TRANSPORTER TRANSMEMBRANE DOMAIN-CONTAINING PROTEIN"/>
    <property type="match status" value="1"/>
</dbReference>
<feature type="transmembrane region" description="Helical" evidence="7">
    <location>
        <begin position="393"/>
        <end position="415"/>
    </location>
</feature>
<evidence type="ECO:0000256" key="5">
    <source>
        <dbReference type="ARBA" id="ARBA00023136"/>
    </source>
</evidence>
<feature type="transmembrane region" description="Helical" evidence="7">
    <location>
        <begin position="142"/>
        <end position="169"/>
    </location>
</feature>
<dbReference type="PANTHER" id="PTHR22950">
    <property type="entry name" value="AMINO ACID TRANSPORTER"/>
    <property type="match status" value="1"/>
</dbReference>
<feature type="region of interest" description="Disordered" evidence="6">
    <location>
        <begin position="75"/>
        <end position="100"/>
    </location>
</feature>
<dbReference type="GO" id="GO:0016020">
    <property type="term" value="C:membrane"/>
    <property type="evidence" value="ECO:0007669"/>
    <property type="project" value="UniProtKB-SubCell"/>
</dbReference>
<feature type="transmembrane region" description="Helical" evidence="7">
    <location>
        <begin position="461"/>
        <end position="483"/>
    </location>
</feature>
<feature type="transmembrane region" description="Helical" evidence="7">
    <location>
        <begin position="254"/>
        <end position="276"/>
    </location>
</feature>
<accession>A0A164UPA6</accession>
<evidence type="ECO:0000256" key="6">
    <source>
        <dbReference type="SAM" id="MobiDB-lite"/>
    </source>
</evidence>
<reference evidence="9 10" key="1">
    <citation type="journal article" date="2016" name="Mol. Biol. Evol.">
        <title>Comparative Genomics of Early-Diverging Mushroom-Forming Fungi Provides Insights into the Origins of Lignocellulose Decay Capabilities.</title>
        <authorList>
            <person name="Nagy L.G."/>
            <person name="Riley R."/>
            <person name="Tritt A."/>
            <person name="Adam C."/>
            <person name="Daum C."/>
            <person name="Floudas D."/>
            <person name="Sun H."/>
            <person name="Yadav J.S."/>
            <person name="Pangilinan J."/>
            <person name="Larsson K.H."/>
            <person name="Matsuura K."/>
            <person name="Barry K."/>
            <person name="Labutti K."/>
            <person name="Kuo R."/>
            <person name="Ohm R.A."/>
            <person name="Bhattacharya S.S."/>
            <person name="Shirouzu T."/>
            <person name="Yoshinaga Y."/>
            <person name="Martin F.M."/>
            <person name="Grigoriev I.V."/>
            <person name="Hibbett D.S."/>
        </authorList>
    </citation>
    <scope>NUCLEOTIDE SEQUENCE [LARGE SCALE GENOMIC DNA]</scope>
    <source>
        <strain evidence="9 10">HHB9708</strain>
    </source>
</reference>
<dbReference type="GO" id="GO:0015179">
    <property type="term" value="F:L-amino acid transmembrane transporter activity"/>
    <property type="evidence" value="ECO:0007669"/>
    <property type="project" value="TreeGrafter"/>
</dbReference>
<evidence type="ECO:0000313" key="10">
    <source>
        <dbReference type="Proteomes" id="UP000076722"/>
    </source>
</evidence>
<dbReference type="EMBL" id="KV419407">
    <property type="protein sequence ID" value="KZS93419.1"/>
    <property type="molecule type" value="Genomic_DNA"/>
</dbReference>
<sequence length="573" mass="63617">MAYTGAGNLALDGPDPRIHMPSEQQELTQMTPEHYKPSFEESMYWAALEREHEATTTSAMEASHYSGLHKKILGRGEKKDDSVSDHTYPPDKKHGSEPRIVSEDERHTAARALRTAGWVSVFYLITTDILGPYSAPWAFSQLGYVSGCLIFFFFGAIAAYTGFLLWWMYLKLDSARYPVKTYSDLGGRIYNPIVRHGINILQSIQLLFNVAVIILGNGQGLSQVAKNRVCFSALCIIWTVVGMVIGQIRSLRNFGWLANLAIWMNLIVLFCTMGVVAHSGPNLVAAVASGLIDSPADAVPIVHSAVIHIPFTNQIVGVMQIVYSYGGAMLFIEFMAEMRRPWDFWKGMVFAQLFIFIVYMLFGLFVYAFQGQYTVNPANQGIATFGWQTATNIISFLSALIAAGLYGNIGIKVLYVNVLEELFGFPSLLSKSGRYIWTVTVLCYWSFAFVIASAIPQFSNISGIVAALCILQFTYSFPPLLFLGFQMHVDAIEGDRPYEPGMTESPRVDSWGNWSRWKRAITKYWYFKLFNLLFGMAALATAGLGAYSSILGIINGFKDGSHASSFGCQSPVA</sequence>
<evidence type="ECO:0000313" key="9">
    <source>
        <dbReference type="EMBL" id="KZS93419.1"/>
    </source>
</evidence>
<feature type="transmembrane region" description="Helical" evidence="7">
    <location>
        <begin position="200"/>
        <end position="217"/>
    </location>
</feature>